<feature type="domain" description="VOC" evidence="1">
    <location>
        <begin position="22"/>
        <end position="147"/>
    </location>
</feature>
<organism evidence="2 3">
    <name type="scientific">Parafrankia irregularis</name>
    <dbReference type="NCBI Taxonomy" id="795642"/>
    <lineage>
        <taxon>Bacteria</taxon>
        <taxon>Bacillati</taxon>
        <taxon>Actinomycetota</taxon>
        <taxon>Actinomycetes</taxon>
        <taxon>Frankiales</taxon>
        <taxon>Frankiaceae</taxon>
        <taxon>Parafrankia</taxon>
    </lineage>
</organism>
<dbReference type="InterPro" id="IPR052164">
    <property type="entry name" value="Anthracycline_SecMetBiosynth"/>
</dbReference>
<gene>
    <name evidence="2" type="ORF">Ga0074812_13836</name>
</gene>
<dbReference type="Gene3D" id="3.10.180.10">
    <property type="entry name" value="2,3-Dihydroxybiphenyl 1,2-Dioxygenase, domain 1"/>
    <property type="match status" value="1"/>
</dbReference>
<reference evidence="3" key="1">
    <citation type="submission" date="2015-11" db="EMBL/GenBank/DDBJ databases">
        <authorList>
            <person name="Varghese N."/>
        </authorList>
    </citation>
    <scope>NUCLEOTIDE SEQUENCE [LARGE SCALE GENOMIC DNA]</scope>
    <source>
        <strain evidence="3">DSM 45899</strain>
    </source>
</reference>
<dbReference type="PANTHER" id="PTHR33993">
    <property type="entry name" value="GLYOXALASE-RELATED"/>
    <property type="match status" value="1"/>
</dbReference>
<protein>
    <recommendedName>
        <fullName evidence="1">VOC domain-containing protein</fullName>
    </recommendedName>
</protein>
<dbReference type="PROSITE" id="PS51819">
    <property type="entry name" value="VOC"/>
    <property type="match status" value="1"/>
</dbReference>
<dbReference type="RefSeq" id="WP_091285062.1">
    <property type="nucleotide sequence ID" value="NZ_FAOZ01000038.1"/>
</dbReference>
<dbReference type="Proteomes" id="UP000198802">
    <property type="component" value="Unassembled WGS sequence"/>
</dbReference>
<dbReference type="EMBL" id="FAOZ01000038">
    <property type="protein sequence ID" value="CUU60321.1"/>
    <property type="molecule type" value="Genomic_DNA"/>
</dbReference>
<name>A0A0S4QXH4_9ACTN</name>
<evidence type="ECO:0000259" key="1">
    <source>
        <dbReference type="PROSITE" id="PS51819"/>
    </source>
</evidence>
<dbReference type="InterPro" id="IPR029068">
    <property type="entry name" value="Glyas_Bleomycin-R_OHBP_Dase"/>
</dbReference>
<dbReference type="InterPro" id="IPR004360">
    <property type="entry name" value="Glyas_Fos-R_dOase_dom"/>
</dbReference>
<dbReference type="SUPFAM" id="SSF54593">
    <property type="entry name" value="Glyoxalase/Bleomycin resistance protein/Dihydroxybiphenyl dioxygenase"/>
    <property type="match status" value="1"/>
</dbReference>
<keyword evidence="3" id="KW-1185">Reference proteome</keyword>
<dbReference type="AlphaFoldDB" id="A0A0S4QXH4"/>
<proteinExistence type="predicted"/>
<accession>A0A0S4QXH4</accession>
<evidence type="ECO:0000313" key="2">
    <source>
        <dbReference type="EMBL" id="CUU60321.1"/>
    </source>
</evidence>
<evidence type="ECO:0000313" key="3">
    <source>
        <dbReference type="Proteomes" id="UP000198802"/>
    </source>
</evidence>
<dbReference type="InterPro" id="IPR037523">
    <property type="entry name" value="VOC_core"/>
</dbReference>
<dbReference type="Pfam" id="PF00903">
    <property type="entry name" value="Glyoxalase"/>
    <property type="match status" value="1"/>
</dbReference>
<sequence length="151" mass="15995">MTAEAVESPAPAASTGGPLLGPLSWNLVYVDDLAAMRAFYEGVLGLPVKNASPYFAAYHTGGCTLELMARKDNGPAAGSPARGWDRNRVLMSFKVENMTAVVAELTRRGATLLHGPSPTVSADGLPPEGQVAQFIDPEGNIFELCDEPLFF</sequence>
<dbReference type="PANTHER" id="PTHR33993:SF2">
    <property type="entry name" value="VOC DOMAIN-CONTAINING PROTEIN"/>
    <property type="match status" value="1"/>
</dbReference>